<dbReference type="Gene3D" id="2.130.10.10">
    <property type="entry name" value="YVTN repeat-like/Quinoprotein amine dehydrogenase"/>
    <property type="match status" value="2"/>
</dbReference>
<dbReference type="GO" id="GO:0003730">
    <property type="term" value="F:mRNA 3'-UTR binding"/>
    <property type="evidence" value="ECO:0007669"/>
    <property type="project" value="TreeGrafter"/>
</dbReference>
<dbReference type="Pfam" id="PF00400">
    <property type="entry name" value="WD40"/>
    <property type="match status" value="3"/>
</dbReference>
<evidence type="ECO:0000313" key="5">
    <source>
        <dbReference type="EMBL" id="KAG1572070.1"/>
    </source>
</evidence>
<feature type="domain" description="Gem-associated protein 5 TPR" evidence="4">
    <location>
        <begin position="774"/>
        <end position="982"/>
    </location>
</feature>
<dbReference type="InterPro" id="IPR015943">
    <property type="entry name" value="WD40/YVTN_repeat-like_dom_sf"/>
</dbReference>
<dbReference type="AlphaFoldDB" id="A0A9P6Z7N1"/>
<dbReference type="InterPro" id="IPR052640">
    <property type="entry name" value="Gemin-5"/>
</dbReference>
<dbReference type="PROSITE" id="PS00678">
    <property type="entry name" value="WD_REPEATS_1"/>
    <property type="match status" value="1"/>
</dbReference>
<reference evidence="5 6" key="1">
    <citation type="journal article" date="2020" name="Microb. Genom.">
        <title>Genetic diversity of clinical and environmental Mucorales isolates obtained from an investigation of mucormycosis cases among solid organ transplant recipients.</title>
        <authorList>
            <person name="Nguyen M.H."/>
            <person name="Kaul D."/>
            <person name="Muto C."/>
            <person name="Cheng S.J."/>
            <person name="Richter R.A."/>
            <person name="Bruno V.M."/>
            <person name="Liu G."/>
            <person name="Beyhan S."/>
            <person name="Sundermann A.J."/>
            <person name="Mounaud S."/>
            <person name="Pasculle A.W."/>
            <person name="Nierman W.C."/>
            <person name="Driscoll E."/>
            <person name="Cumbie R."/>
            <person name="Clancy C.J."/>
            <person name="Dupont C.L."/>
        </authorList>
    </citation>
    <scope>NUCLEOTIDE SEQUENCE [LARGE SCALE GENOMIC DNA]</scope>
    <source>
        <strain evidence="5 6">GL24</strain>
    </source>
</reference>
<dbReference type="GO" id="GO:0005634">
    <property type="term" value="C:nucleus"/>
    <property type="evidence" value="ECO:0007669"/>
    <property type="project" value="TreeGrafter"/>
</dbReference>
<dbReference type="EMBL" id="JAANIU010000467">
    <property type="protein sequence ID" value="KAG1572070.1"/>
    <property type="molecule type" value="Genomic_DNA"/>
</dbReference>
<sequence length="995" mass="114531">MDLESRYPKCQAYPPVPNWYSSNVTAVMDPHFFLYATRNYIVMLDLKELRYFNSFTASFDKINAIATHGIFCFTAGVDKIVRVWNTLTNTLATSYSEHKAEITALQVFQDGPVIISGDKNGRIVVARPFGKGITSLTKVKAEVTCISTVTYNNTNYAAIGYANGLIFIEEITEDLNLKTVYQIASDNDPIQSLDWQKRHDPTYWPLLAFSTKRLKRIAIYQFPSQTLFTSIRIPNAPAKSTEQQRTSLWIELSWSPCYDNKIYLSSYVGTILVFDVTESGAKICNTERLEKHNKQVIKWDVKNKSCLQIMKTQAGFPYALDISPLTPHQMAVGMGDNAIKLWEFKKGESVMSNNKDKYHDYYKSTIFWKQLYGKIQSIVYHPSRQGVLAYGNEYGRVGIYDIMNQRNQVFKVYQKTMECPILAWGPDLSSALEDECMTDTLLSCSGNKILVYNAREPESSPVLLNTYLEQHNIAWTDSLNSKKDFHRTCMTVNKDHIAFGHMDGVIEVYSLTTFQLLYASICHRKRIMAMDWKDGYLATGCEQGIIAIHSLVDKLNNKTETVIPQAEAYKLIKGHKKAITVLKWTHEPNKYIVASGTEDGLVSVWEMDRLISVFDEHRAMILSICWNHEDFQNLFSSSEDRFIYQWNYSDYETSEPIQSKFSLLDKEKVQLNKEKKKRVATSDVKQNESKKQKIVQVTQDMMIETQQSEKTTSQLKKGQKCLRIANVMFEGRIEAVINELKNKELTEEERCDPTVTRYMSIFEQDEDDNVYAHLFGDKEDILRLVEIEEKSIQLNNDIESLSETTQCRFDKQLAMNLMLSQVDTLFDENKECLTDWIVLSMSPQAGKDVWIDLMKKQAEKMERANKYHLAASCYIACSHIYEAIDLYQKHELFREAIVLAKLRVPADEELLSNLFLKWANHLQVKEEDQLAAICFLLSKVTGSVNNTINLLSRTNKEPGLFYAACLSHVIEESDTIQQRVTQWKKKLKDRMNRNG</sequence>
<evidence type="ECO:0000256" key="2">
    <source>
        <dbReference type="ARBA" id="ARBA00022737"/>
    </source>
</evidence>
<dbReference type="InterPro" id="IPR001680">
    <property type="entry name" value="WD40_rpt"/>
</dbReference>
<accession>A0A9P6Z7N1</accession>
<dbReference type="PANTHER" id="PTHR46362">
    <property type="entry name" value="GEM-ASSOCIATED PROTEIN 5"/>
    <property type="match status" value="1"/>
</dbReference>
<dbReference type="PROSITE" id="PS50294">
    <property type="entry name" value="WD_REPEATS_REGION"/>
    <property type="match status" value="1"/>
</dbReference>
<dbReference type="GO" id="GO:0000387">
    <property type="term" value="P:spliceosomal snRNP assembly"/>
    <property type="evidence" value="ECO:0007669"/>
    <property type="project" value="TreeGrafter"/>
</dbReference>
<dbReference type="InterPro" id="IPR056421">
    <property type="entry name" value="TPR_GEMI5"/>
</dbReference>
<dbReference type="PANTHER" id="PTHR46362:SF1">
    <property type="entry name" value="GEM-ASSOCIATED PROTEIN 5"/>
    <property type="match status" value="1"/>
</dbReference>
<dbReference type="InterPro" id="IPR036322">
    <property type="entry name" value="WD40_repeat_dom_sf"/>
</dbReference>
<organism evidence="5 6">
    <name type="scientific">Rhizopus delemar</name>
    <dbReference type="NCBI Taxonomy" id="936053"/>
    <lineage>
        <taxon>Eukaryota</taxon>
        <taxon>Fungi</taxon>
        <taxon>Fungi incertae sedis</taxon>
        <taxon>Mucoromycota</taxon>
        <taxon>Mucoromycotina</taxon>
        <taxon>Mucoromycetes</taxon>
        <taxon>Mucorales</taxon>
        <taxon>Mucorineae</taxon>
        <taxon>Rhizopodaceae</taxon>
        <taxon>Rhizopus</taxon>
    </lineage>
</organism>
<dbReference type="SUPFAM" id="SSF50978">
    <property type="entry name" value="WD40 repeat-like"/>
    <property type="match status" value="1"/>
</dbReference>
<dbReference type="PROSITE" id="PS50082">
    <property type="entry name" value="WD_REPEATS_2"/>
    <property type="match status" value="1"/>
</dbReference>
<dbReference type="Pfam" id="PF23774">
    <property type="entry name" value="TPR_GEMI5"/>
    <property type="match status" value="1"/>
</dbReference>
<protein>
    <recommendedName>
        <fullName evidence="4">Gem-associated protein 5 TPR domain-containing protein</fullName>
    </recommendedName>
</protein>
<dbReference type="SUPFAM" id="SSF50998">
    <property type="entry name" value="Quinoprotein alcohol dehydrogenase-like"/>
    <property type="match status" value="1"/>
</dbReference>
<dbReference type="Proteomes" id="UP000740926">
    <property type="component" value="Unassembled WGS sequence"/>
</dbReference>
<evidence type="ECO:0000256" key="1">
    <source>
        <dbReference type="ARBA" id="ARBA00022574"/>
    </source>
</evidence>
<dbReference type="InterPro" id="IPR011047">
    <property type="entry name" value="Quinoprotein_ADH-like_sf"/>
</dbReference>
<evidence type="ECO:0000313" key="6">
    <source>
        <dbReference type="Proteomes" id="UP000740926"/>
    </source>
</evidence>
<comment type="caution">
    <text evidence="5">The sequence shown here is derived from an EMBL/GenBank/DDBJ whole genome shotgun (WGS) entry which is preliminary data.</text>
</comment>
<dbReference type="SMART" id="SM00320">
    <property type="entry name" value="WD40"/>
    <property type="match status" value="6"/>
</dbReference>
<name>A0A9P6Z7N1_9FUNG</name>
<keyword evidence="6" id="KW-1185">Reference proteome</keyword>
<evidence type="ECO:0000256" key="3">
    <source>
        <dbReference type="PROSITE-ProRule" id="PRU00221"/>
    </source>
</evidence>
<dbReference type="InterPro" id="IPR019775">
    <property type="entry name" value="WD40_repeat_CS"/>
</dbReference>
<keyword evidence="1 3" id="KW-0853">WD repeat</keyword>
<dbReference type="Gene3D" id="1.25.40.470">
    <property type="match status" value="1"/>
</dbReference>
<dbReference type="GO" id="GO:0032797">
    <property type="term" value="C:SMN complex"/>
    <property type="evidence" value="ECO:0007669"/>
    <property type="project" value="TreeGrafter"/>
</dbReference>
<gene>
    <name evidence="5" type="ORF">G6F50_004060</name>
</gene>
<evidence type="ECO:0000259" key="4">
    <source>
        <dbReference type="Pfam" id="PF23774"/>
    </source>
</evidence>
<feature type="repeat" description="WD" evidence="3">
    <location>
        <begin position="572"/>
        <end position="608"/>
    </location>
</feature>
<keyword evidence="2" id="KW-0677">Repeat</keyword>
<proteinExistence type="predicted"/>